<feature type="domain" description="Lysidine-tRNA(Ile) synthetase C-terminal" evidence="9">
    <location>
        <begin position="354"/>
        <end position="427"/>
    </location>
</feature>
<dbReference type="SMART" id="SM00977">
    <property type="entry name" value="TilS_C"/>
    <property type="match status" value="1"/>
</dbReference>
<dbReference type="GO" id="GO:0032267">
    <property type="term" value="F:tRNA(Ile)-lysidine synthase activity"/>
    <property type="evidence" value="ECO:0007669"/>
    <property type="project" value="UniProtKB-EC"/>
</dbReference>
<dbReference type="SUPFAM" id="SSF56037">
    <property type="entry name" value="PheT/TilS domain"/>
    <property type="match status" value="1"/>
</dbReference>
<dbReference type="Gene3D" id="3.40.50.620">
    <property type="entry name" value="HUPs"/>
    <property type="match status" value="1"/>
</dbReference>
<evidence type="ECO:0000256" key="5">
    <source>
        <dbReference type="ARBA" id="ARBA00022741"/>
    </source>
</evidence>
<evidence type="ECO:0000256" key="3">
    <source>
        <dbReference type="ARBA" id="ARBA00022598"/>
    </source>
</evidence>
<dbReference type="InterPro" id="IPR012796">
    <property type="entry name" value="Lysidine-tRNA-synth_C"/>
</dbReference>
<accession>A0A2S7DFS4</accession>
<evidence type="ECO:0000256" key="8">
    <source>
        <dbReference type="HAMAP-Rule" id="MF_01161"/>
    </source>
</evidence>
<proteinExistence type="inferred from homology"/>
<dbReference type="SUPFAM" id="SSF82829">
    <property type="entry name" value="MesJ substrate recognition domain-like"/>
    <property type="match status" value="1"/>
</dbReference>
<name>A0A2S7DFS4_9XANT</name>
<evidence type="ECO:0000256" key="6">
    <source>
        <dbReference type="ARBA" id="ARBA00022840"/>
    </source>
</evidence>
<evidence type="ECO:0000313" key="11">
    <source>
        <dbReference type="Proteomes" id="UP000239865"/>
    </source>
</evidence>
<protein>
    <recommendedName>
        <fullName evidence="8">tRNA(Ile)-lysidine synthase</fullName>
        <ecNumber evidence="8">6.3.4.19</ecNumber>
    </recommendedName>
    <alternativeName>
        <fullName evidence="8">tRNA(Ile)-2-lysyl-cytidine synthase</fullName>
    </alternativeName>
    <alternativeName>
        <fullName evidence="8">tRNA(Ile)-lysidine synthetase</fullName>
    </alternativeName>
</protein>
<dbReference type="InterPro" id="IPR014729">
    <property type="entry name" value="Rossmann-like_a/b/a_fold"/>
</dbReference>
<dbReference type="Proteomes" id="UP000239865">
    <property type="component" value="Unassembled WGS sequence"/>
</dbReference>
<dbReference type="NCBIfam" id="TIGR02432">
    <property type="entry name" value="lysidine_TilS_N"/>
    <property type="match status" value="1"/>
</dbReference>
<dbReference type="Pfam" id="PF09179">
    <property type="entry name" value="TilS"/>
    <property type="match status" value="1"/>
</dbReference>
<dbReference type="GO" id="GO:0005524">
    <property type="term" value="F:ATP binding"/>
    <property type="evidence" value="ECO:0007669"/>
    <property type="project" value="UniProtKB-UniRule"/>
</dbReference>
<keyword evidence="4 8" id="KW-0819">tRNA processing</keyword>
<evidence type="ECO:0000256" key="1">
    <source>
        <dbReference type="ARBA" id="ARBA00004496"/>
    </source>
</evidence>
<keyword evidence="2 8" id="KW-0963">Cytoplasm</keyword>
<dbReference type="InterPro" id="IPR015262">
    <property type="entry name" value="tRNA_Ile_lys_synt_subst-bd"/>
</dbReference>
<dbReference type="EC" id="6.3.4.19" evidence="8"/>
<dbReference type="Gene3D" id="1.20.59.20">
    <property type="match status" value="1"/>
</dbReference>
<comment type="catalytic activity">
    <reaction evidence="7 8">
        <text>cytidine(34) in tRNA(Ile2) + L-lysine + ATP = lysidine(34) in tRNA(Ile2) + AMP + diphosphate + H(+)</text>
        <dbReference type="Rhea" id="RHEA:43744"/>
        <dbReference type="Rhea" id="RHEA-COMP:10625"/>
        <dbReference type="Rhea" id="RHEA-COMP:10670"/>
        <dbReference type="ChEBI" id="CHEBI:15378"/>
        <dbReference type="ChEBI" id="CHEBI:30616"/>
        <dbReference type="ChEBI" id="CHEBI:32551"/>
        <dbReference type="ChEBI" id="CHEBI:33019"/>
        <dbReference type="ChEBI" id="CHEBI:82748"/>
        <dbReference type="ChEBI" id="CHEBI:83665"/>
        <dbReference type="ChEBI" id="CHEBI:456215"/>
        <dbReference type="EC" id="6.3.4.19"/>
    </reaction>
</comment>
<keyword evidence="3 8" id="KW-0436">Ligase</keyword>
<dbReference type="Pfam" id="PF01171">
    <property type="entry name" value="ATP_bind_3"/>
    <property type="match status" value="1"/>
</dbReference>
<dbReference type="AlphaFoldDB" id="A0A2S7DFS4"/>
<evidence type="ECO:0000256" key="2">
    <source>
        <dbReference type="ARBA" id="ARBA00022490"/>
    </source>
</evidence>
<dbReference type="CDD" id="cd01992">
    <property type="entry name" value="TilS_N"/>
    <property type="match status" value="1"/>
</dbReference>
<dbReference type="RefSeq" id="WP_104587391.1">
    <property type="nucleotide sequence ID" value="NZ_JAJGQH010000004.1"/>
</dbReference>
<dbReference type="SUPFAM" id="SSF52402">
    <property type="entry name" value="Adenine nucleotide alpha hydrolases-like"/>
    <property type="match status" value="1"/>
</dbReference>
<dbReference type="InterPro" id="IPR012094">
    <property type="entry name" value="tRNA_Ile_lys_synt"/>
</dbReference>
<comment type="subcellular location">
    <subcellularLocation>
        <location evidence="1 8">Cytoplasm</location>
    </subcellularLocation>
</comment>
<dbReference type="PANTHER" id="PTHR43033">
    <property type="entry name" value="TRNA(ILE)-LYSIDINE SYNTHASE-RELATED"/>
    <property type="match status" value="1"/>
</dbReference>
<comment type="function">
    <text evidence="8">Ligates lysine onto the cytidine present at position 34 of the AUA codon-specific tRNA(Ile) that contains the anticodon CAU, in an ATP-dependent manner. Cytidine is converted to lysidine, thus changing the amino acid specificity of the tRNA from methionine to isoleucine.</text>
</comment>
<dbReference type="OrthoDB" id="9807403at2"/>
<evidence type="ECO:0000256" key="7">
    <source>
        <dbReference type="ARBA" id="ARBA00048539"/>
    </source>
</evidence>
<dbReference type="InterPro" id="IPR011063">
    <property type="entry name" value="TilS/TtcA_N"/>
</dbReference>
<keyword evidence="6 8" id="KW-0067">ATP-binding</keyword>
<comment type="similarity">
    <text evidence="8">Belongs to the tRNA(Ile)-lysidine synthase family.</text>
</comment>
<dbReference type="NCBIfam" id="TIGR02433">
    <property type="entry name" value="lysidine_TilS_C"/>
    <property type="match status" value="1"/>
</dbReference>
<evidence type="ECO:0000259" key="9">
    <source>
        <dbReference type="SMART" id="SM00977"/>
    </source>
</evidence>
<dbReference type="GO" id="GO:0006400">
    <property type="term" value="P:tRNA modification"/>
    <property type="evidence" value="ECO:0007669"/>
    <property type="project" value="UniProtKB-UniRule"/>
</dbReference>
<dbReference type="Pfam" id="PF11734">
    <property type="entry name" value="TilS_C"/>
    <property type="match status" value="1"/>
</dbReference>
<evidence type="ECO:0000256" key="4">
    <source>
        <dbReference type="ARBA" id="ARBA00022694"/>
    </source>
</evidence>
<keyword evidence="5 8" id="KW-0547">Nucleotide-binding</keyword>
<comment type="domain">
    <text evidence="8">The N-terminal region contains the highly conserved SGGXDS motif, predicted to be a P-loop motif involved in ATP binding.</text>
</comment>
<feature type="binding site" evidence="8">
    <location>
        <begin position="22"/>
        <end position="27"/>
    </location>
    <ligand>
        <name>ATP</name>
        <dbReference type="ChEBI" id="CHEBI:30616"/>
    </ligand>
</feature>
<dbReference type="GO" id="GO:0005737">
    <property type="term" value="C:cytoplasm"/>
    <property type="evidence" value="ECO:0007669"/>
    <property type="project" value="UniProtKB-SubCell"/>
</dbReference>
<comment type="caution">
    <text evidence="10">The sequence shown here is derived from an EMBL/GenBank/DDBJ whole genome shotgun (WGS) entry which is preliminary data.</text>
</comment>
<dbReference type="HAMAP" id="MF_01161">
    <property type="entry name" value="tRNA_Ile_lys_synt"/>
    <property type="match status" value="1"/>
</dbReference>
<organism evidence="10 11">
    <name type="scientific">Xanthomonas melonis</name>
    <dbReference type="NCBI Taxonomy" id="56456"/>
    <lineage>
        <taxon>Bacteria</taxon>
        <taxon>Pseudomonadati</taxon>
        <taxon>Pseudomonadota</taxon>
        <taxon>Gammaproteobacteria</taxon>
        <taxon>Lysobacterales</taxon>
        <taxon>Lysobacteraceae</taxon>
        <taxon>Xanthomonas</taxon>
    </lineage>
</organism>
<dbReference type="InterPro" id="IPR012795">
    <property type="entry name" value="tRNA_Ile_lys_synt_N"/>
</dbReference>
<dbReference type="PANTHER" id="PTHR43033:SF1">
    <property type="entry name" value="TRNA(ILE)-LYSIDINE SYNTHASE-RELATED"/>
    <property type="match status" value="1"/>
</dbReference>
<sequence>MPIDTPLLLPSPPPGPVLIAYSGGMDSSVLLHLMAAIPGYRHAGLRALHVHHGLHADADAWAAHCQCTCDALQVPLRIVQVQVARDSGLGLEAAAREARHTAFAGALAAGEWLALAQHRDDQAETFLLRALRASGPDGLAAMRGQRPFAHGTLWRPLLSRARAELLAYAHAHGLQWIEDPSNADARHDRNFLRHHVLPLLSQRWPQASAALARSAHLSAEAAEVLLHDELALLPSLCAADGALDLRLLRAQPVARQPRLLRAWVGATGAPALPAHGVAALEREIDLHAPDREACFAWQQVEVRRWRQSLYLHRPAPAWPPQWTAQWDGVHPLQLPDGAQLQLHGSPGLGFVRPMQVRARQGGERIVLPRRGHSHRLKHLLQDLDLPPWKRDRLPVLWADRQVMAAGDRIVSASLHDWLQTHRASLRWRASDQAN</sequence>
<gene>
    <name evidence="8 10" type="primary">tilS</name>
    <name evidence="10" type="ORF">XmelCFBP4644_11720</name>
</gene>
<evidence type="ECO:0000313" key="10">
    <source>
        <dbReference type="EMBL" id="PPU72675.1"/>
    </source>
</evidence>
<dbReference type="EMBL" id="MDEH01000005">
    <property type="protein sequence ID" value="PPU72675.1"/>
    <property type="molecule type" value="Genomic_DNA"/>
</dbReference>
<reference evidence="10 11" key="1">
    <citation type="submission" date="2016-08" db="EMBL/GenBank/DDBJ databases">
        <authorList>
            <person name="Seilhamer J.J."/>
        </authorList>
    </citation>
    <scope>NUCLEOTIDE SEQUENCE [LARGE SCALE GENOMIC DNA]</scope>
    <source>
        <strain evidence="10 11">CFBP4644</strain>
    </source>
</reference>